<dbReference type="RefSeq" id="WP_219003372.1">
    <property type="nucleotide sequence ID" value="NZ_CP079194.1"/>
</dbReference>
<reference evidence="5 6" key="1">
    <citation type="submission" date="2021-07" db="EMBL/GenBank/DDBJ databases">
        <title>A novel Jannaschia species isolated from marine dinoflagellate Ceratoperidinium margalefii.</title>
        <authorList>
            <person name="Jiang Y."/>
            <person name="Li Z."/>
        </authorList>
    </citation>
    <scope>NUCLEOTIDE SEQUENCE [LARGE SCALE GENOMIC DNA]</scope>
    <source>
        <strain evidence="5 6">J12C1-MA-4</strain>
    </source>
</reference>
<organism evidence="5 6">
    <name type="scientific">Gymnodinialimonas ceratoperidinii</name>
    <dbReference type="NCBI Taxonomy" id="2856823"/>
    <lineage>
        <taxon>Bacteria</taxon>
        <taxon>Pseudomonadati</taxon>
        <taxon>Pseudomonadota</taxon>
        <taxon>Alphaproteobacteria</taxon>
        <taxon>Rhodobacterales</taxon>
        <taxon>Paracoccaceae</taxon>
        <taxon>Gymnodinialimonas</taxon>
    </lineage>
</organism>
<keyword evidence="2" id="KW-0238">DNA-binding</keyword>
<protein>
    <submittedName>
        <fullName evidence="5">GntR family transcriptional regulator</fullName>
    </submittedName>
</protein>
<dbReference type="SMART" id="SM00345">
    <property type="entry name" value="HTH_GNTR"/>
    <property type="match status" value="1"/>
</dbReference>
<evidence type="ECO:0000259" key="4">
    <source>
        <dbReference type="PROSITE" id="PS50949"/>
    </source>
</evidence>
<keyword evidence="6" id="KW-1185">Reference proteome</keyword>
<dbReference type="PANTHER" id="PTHR43537:SF45">
    <property type="entry name" value="GNTR FAMILY REGULATORY PROTEIN"/>
    <property type="match status" value="1"/>
</dbReference>
<keyword evidence="3" id="KW-0804">Transcription</keyword>
<evidence type="ECO:0000313" key="5">
    <source>
        <dbReference type="EMBL" id="QXT40250.1"/>
    </source>
</evidence>
<sequence length="231" mass="25568">MKNVKSAFADPLPPDMQPIENVPLRVQVADRLRNAILDGRLKPGTGLVETALAEQMNVSRAPIREAIQILENDGLVETIAYKGKRVKPLTAREVEETYSLREAFEVMAVTRILEIGAPLDDLRTHCDQMIAAAEADDFPALVAADEAFHHALIRLADHDLLLASWKNLYLRIHQIMALRNRDERNLLEVASNHPPIVQALADGDAARAIELISDHTRILAAFDPASIVEAL</sequence>
<dbReference type="Pfam" id="PF00392">
    <property type="entry name" value="GntR"/>
    <property type="match status" value="1"/>
</dbReference>
<evidence type="ECO:0000256" key="2">
    <source>
        <dbReference type="ARBA" id="ARBA00023125"/>
    </source>
</evidence>
<dbReference type="Proteomes" id="UP000825009">
    <property type="component" value="Chromosome"/>
</dbReference>
<evidence type="ECO:0000313" key="6">
    <source>
        <dbReference type="Proteomes" id="UP000825009"/>
    </source>
</evidence>
<dbReference type="GO" id="GO:0003700">
    <property type="term" value="F:DNA-binding transcription factor activity"/>
    <property type="evidence" value="ECO:0007669"/>
    <property type="project" value="InterPro"/>
</dbReference>
<keyword evidence="1" id="KW-0805">Transcription regulation</keyword>
<dbReference type="AlphaFoldDB" id="A0A8F6TX25"/>
<dbReference type="EMBL" id="CP079194">
    <property type="protein sequence ID" value="QXT40250.1"/>
    <property type="molecule type" value="Genomic_DNA"/>
</dbReference>
<dbReference type="InterPro" id="IPR000524">
    <property type="entry name" value="Tscrpt_reg_HTH_GntR"/>
</dbReference>
<feature type="domain" description="HTH gntR-type" evidence="4">
    <location>
        <begin position="22"/>
        <end position="89"/>
    </location>
</feature>
<dbReference type="InterPro" id="IPR011711">
    <property type="entry name" value="GntR_C"/>
</dbReference>
<evidence type="ECO:0000256" key="3">
    <source>
        <dbReference type="ARBA" id="ARBA00023163"/>
    </source>
</evidence>
<gene>
    <name evidence="5" type="ORF">KYE46_03075</name>
</gene>
<dbReference type="KEGG" id="gce:KYE46_03075"/>
<dbReference type="CDD" id="cd07377">
    <property type="entry name" value="WHTH_GntR"/>
    <property type="match status" value="1"/>
</dbReference>
<name>A0A8F6TX25_9RHOB</name>
<accession>A0A8F6TX25</accession>
<dbReference type="PANTHER" id="PTHR43537">
    <property type="entry name" value="TRANSCRIPTIONAL REGULATOR, GNTR FAMILY"/>
    <property type="match status" value="1"/>
</dbReference>
<dbReference type="Pfam" id="PF07729">
    <property type="entry name" value="FCD"/>
    <property type="match status" value="1"/>
</dbReference>
<evidence type="ECO:0000256" key="1">
    <source>
        <dbReference type="ARBA" id="ARBA00023015"/>
    </source>
</evidence>
<dbReference type="GO" id="GO:0003677">
    <property type="term" value="F:DNA binding"/>
    <property type="evidence" value="ECO:0007669"/>
    <property type="project" value="UniProtKB-KW"/>
</dbReference>
<proteinExistence type="predicted"/>
<dbReference type="SMART" id="SM00895">
    <property type="entry name" value="FCD"/>
    <property type="match status" value="1"/>
</dbReference>
<dbReference type="PROSITE" id="PS50949">
    <property type="entry name" value="HTH_GNTR"/>
    <property type="match status" value="1"/>
</dbReference>